<accession>A0A365YCZ9</accession>
<sequence>MPSLTKLVARLKMLHVPDSRDKSKVYVVYAKQRSPFASLEYMEPIIAVMANERNCYALQEMYPDAEVSWEARRVQDAGDSAMTEAEILYLTHTTLLPYDMDANGNPIYGVMESPIPEALYCSRETAEREAPDRYLHVVRVGQVNLLGVGEILE</sequence>
<dbReference type="EMBL" id="POAF01000005">
    <property type="protein sequence ID" value="RBM00429.1"/>
    <property type="molecule type" value="Genomic_DNA"/>
</dbReference>
<name>A0A365YCZ9_9MICC</name>
<protein>
    <submittedName>
        <fullName evidence="1">Uncharacterized protein</fullName>
    </submittedName>
</protein>
<evidence type="ECO:0000313" key="1">
    <source>
        <dbReference type="EMBL" id="RBM00429.1"/>
    </source>
</evidence>
<proteinExistence type="predicted"/>
<gene>
    <name evidence="1" type="ORF">C1H84_10760</name>
</gene>
<comment type="caution">
    <text evidence="1">The sequence shown here is derived from an EMBL/GenBank/DDBJ whole genome shotgun (WGS) entry which is preliminary data.</text>
</comment>
<dbReference type="RefSeq" id="WP_113607420.1">
    <property type="nucleotide sequence ID" value="NZ_POAF01000005.1"/>
</dbReference>
<dbReference type="AlphaFoldDB" id="A0A365YCZ9"/>
<keyword evidence="2" id="KW-1185">Reference proteome</keyword>
<evidence type="ECO:0000313" key="2">
    <source>
        <dbReference type="Proteomes" id="UP000252167"/>
    </source>
</evidence>
<organism evidence="1 2">
    <name type="scientific">Glutamicibacter soli</name>
    <dbReference type="NCBI Taxonomy" id="453836"/>
    <lineage>
        <taxon>Bacteria</taxon>
        <taxon>Bacillati</taxon>
        <taxon>Actinomycetota</taxon>
        <taxon>Actinomycetes</taxon>
        <taxon>Micrococcales</taxon>
        <taxon>Micrococcaceae</taxon>
        <taxon>Glutamicibacter</taxon>
    </lineage>
</organism>
<dbReference type="Proteomes" id="UP000252167">
    <property type="component" value="Unassembled WGS sequence"/>
</dbReference>
<reference evidence="1 2" key="1">
    <citation type="submission" date="2018-01" db="EMBL/GenBank/DDBJ databases">
        <title>Glutamicibacter soli strain NHPC-3 Whole genome sequence and assembly.</title>
        <authorList>
            <person name="Choudhury P."/>
            <person name="Gupta D."/>
            <person name="Sengupta K."/>
            <person name="Jawed A."/>
            <person name="Sultana N."/>
            <person name="Saha P."/>
        </authorList>
    </citation>
    <scope>NUCLEOTIDE SEQUENCE [LARGE SCALE GENOMIC DNA]</scope>
    <source>
        <strain evidence="1 2">NHPC-3</strain>
    </source>
</reference>